<evidence type="ECO:0000313" key="1">
    <source>
        <dbReference type="EMBL" id="MDQ0200583.1"/>
    </source>
</evidence>
<accession>A0ABT9XYD5</accession>
<protein>
    <submittedName>
        <fullName evidence="1">Flavodoxin</fullName>
    </submittedName>
</protein>
<dbReference type="SUPFAM" id="SSF52218">
    <property type="entry name" value="Flavoproteins"/>
    <property type="match status" value="1"/>
</dbReference>
<organism evidence="1 2">
    <name type="scientific">Neobacillus ginsengisoli</name>
    <dbReference type="NCBI Taxonomy" id="904295"/>
    <lineage>
        <taxon>Bacteria</taxon>
        <taxon>Bacillati</taxon>
        <taxon>Bacillota</taxon>
        <taxon>Bacilli</taxon>
        <taxon>Bacillales</taxon>
        <taxon>Bacillaceae</taxon>
        <taxon>Neobacillus</taxon>
    </lineage>
</organism>
<dbReference type="InterPro" id="IPR029039">
    <property type="entry name" value="Flavoprotein-like_sf"/>
</dbReference>
<evidence type="ECO:0000313" key="2">
    <source>
        <dbReference type="Proteomes" id="UP001224122"/>
    </source>
</evidence>
<name>A0ABT9XYD5_9BACI</name>
<dbReference type="Proteomes" id="UP001224122">
    <property type="component" value="Unassembled WGS sequence"/>
</dbReference>
<proteinExistence type="predicted"/>
<keyword evidence="2" id="KW-1185">Reference proteome</keyword>
<gene>
    <name evidence="1" type="ORF">J2S10_003772</name>
</gene>
<reference evidence="1 2" key="1">
    <citation type="submission" date="2023-07" db="EMBL/GenBank/DDBJ databases">
        <title>Genomic Encyclopedia of Type Strains, Phase IV (KMG-IV): sequencing the most valuable type-strain genomes for metagenomic binning, comparative biology and taxonomic classification.</title>
        <authorList>
            <person name="Goeker M."/>
        </authorList>
    </citation>
    <scope>NUCLEOTIDE SEQUENCE [LARGE SCALE GENOMIC DNA]</scope>
    <source>
        <strain evidence="1 2">DSM 27594</strain>
    </source>
</reference>
<sequence>MNATCLIVFASMSGNTEEMANLIGICKKDERCLIK</sequence>
<dbReference type="EMBL" id="JAUSTW010000006">
    <property type="protein sequence ID" value="MDQ0200583.1"/>
    <property type="molecule type" value="Genomic_DNA"/>
</dbReference>
<comment type="caution">
    <text evidence="1">The sequence shown here is derived from an EMBL/GenBank/DDBJ whole genome shotgun (WGS) entry which is preliminary data.</text>
</comment>